<evidence type="ECO:0000256" key="10">
    <source>
        <dbReference type="RuleBase" id="RU361143"/>
    </source>
</evidence>
<dbReference type="OrthoDB" id="310030at2759"/>
<dbReference type="GeneID" id="18909480"/>
<comment type="similarity">
    <text evidence="4 10">Belongs to the OST1 family.</text>
</comment>
<comment type="function">
    <text evidence="1 10">Subunit of the oligosaccharyl transferase (OST) complex that catalyzes the initial transfer of a defined glycan (Glc(3)Man(9)GlcNAc(2) in eukaryotes) from the lipid carrier dolichol-pyrophosphate to an asparagine residue within an Asn-X-Ser/Thr consensus motif in nascent polypeptide chains, the first step in protein N-glycosylation. N-glycosylation occurs cotranslationally and the complex associates with the Sec61 complex at the channel-forming translocon complex that mediates protein translocation across the endoplasmic reticulum (ER). All subunits are required for a maximal enzyme activity.</text>
</comment>
<dbReference type="FunCoup" id="K5WIG1">
    <property type="interactions" value="602"/>
</dbReference>
<keyword evidence="5 10" id="KW-0812">Transmembrane</keyword>
<dbReference type="InterPro" id="IPR007676">
    <property type="entry name" value="Ribophorin_I"/>
</dbReference>
<name>K5WIG1_PHACS</name>
<evidence type="ECO:0000256" key="5">
    <source>
        <dbReference type="ARBA" id="ARBA00022692"/>
    </source>
</evidence>
<proteinExistence type="inferred from homology"/>
<evidence type="ECO:0000256" key="2">
    <source>
        <dbReference type="ARBA" id="ARBA00004115"/>
    </source>
</evidence>
<dbReference type="GO" id="GO:0008250">
    <property type="term" value="C:oligosaccharyltransferase complex"/>
    <property type="evidence" value="ECO:0007669"/>
    <property type="project" value="UniProtKB-UniRule"/>
</dbReference>
<dbReference type="Pfam" id="PF04597">
    <property type="entry name" value="Ribophorin_I"/>
    <property type="match status" value="1"/>
</dbReference>
<evidence type="ECO:0000256" key="7">
    <source>
        <dbReference type="ARBA" id="ARBA00022824"/>
    </source>
</evidence>
<protein>
    <recommendedName>
        <fullName evidence="10">Dolichyl-diphosphooligosaccharide--protein glycosyltransferase subunit 1</fullName>
    </recommendedName>
</protein>
<evidence type="ECO:0000256" key="1">
    <source>
        <dbReference type="ARBA" id="ARBA00002791"/>
    </source>
</evidence>
<dbReference type="InParanoid" id="K5WIG1"/>
<organism evidence="12 13">
    <name type="scientific">Phanerochaete carnosa (strain HHB-10118-sp)</name>
    <name type="common">White-rot fungus</name>
    <name type="synonym">Peniophora carnosa</name>
    <dbReference type="NCBI Taxonomy" id="650164"/>
    <lineage>
        <taxon>Eukaryota</taxon>
        <taxon>Fungi</taxon>
        <taxon>Dikarya</taxon>
        <taxon>Basidiomycota</taxon>
        <taxon>Agaricomycotina</taxon>
        <taxon>Agaricomycetes</taxon>
        <taxon>Polyporales</taxon>
        <taxon>Phanerochaetaceae</taxon>
        <taxon>Phanerochaete</taxon>
    </lineage>
</organism>
<keyword evidence="8 10" id="KW-1133">Transmembrane helix</keyword>
<dbReference type="RefSeq" id="XP_007391736.1">
    <property type="nucleotide sequence ID" value="XM_007391674.1"/>
</dbReference>
<comment type="pathway">
    <text evidence="3 10">Protein modification; protein glycosylation.</text>
</comment>
<evidence type="ECO:0000313" key="13">
    <source>
        <dbReference type="Proteomes" id="UP000008370"/>
    </source>
</evidence>
<evidence type="ECO:0000256" key="4">
    <source>
        <dbReference type="ARBA" id="ARBA00008905"/>
    </source>
</evidence>
<reference evidence="12 13" key="1">
    <citation type="journal article" date="2012" name="BMC Genomics">
        <title>Comparative genomics of the white-rot fungi, Phanerochaete carnosa and P. chrysosporium, to elucidate the genetic basis of the distinct wood types they colonize.</title>
        <authorList>
            <person name="Suzuki H."/>
            <person name="MacDonald J."/>
            <person name="Syed K."/>
            <person name="Salamov A."/>
            <person name="Hori C."/>
            <person name="Aerts A."/>
            <person name="Henrissat B."/>
            <person name="Wiebenga A."/>
            <person name="vanKuyk P.A."/>
            <person name="Barry K."/>
            <person name="Lindquist E."/>
            <person name="LaButti K."/>
            <person name="Lapidus A."/>
            <person name="Lucas S."/>
            <person name="Coutinho P."/>
            <person name="Gong Y."/>
            <person name="Samejima M."/>
            <person name="Mahadevan R."/>
            <person name="Abou-Zaid M."/>
            <person name="de Vries R.P."/>
            <person name="Igarashi K."/>
            <person name="Yadav J.S."/>
            <person name="Grigoriev I.V."/>
            <person name="Master E.R."/>
        </authorList>
    </citation>
    <scope>NUCLEOTIDE SEQUENCE [LARGE SCALE GENOMIC DNA]</scope>
    <source>
        <strain evidence="12 13">HHB-10118-sp</strain>
    </source>
</reference>
<evidence type="ECO:0000256" key="8">
    <source>
        <dbReference type="ARBA" id="ARBA00022989"/>
    </source>
</evidence>
<evidence type="ECO:0000256" key="3">
    <source>
        <dbReference type="ARBA" id="ARBA00004922"/>
    </source>
</evidence>
<comment type="subunit">
    <text evidence="10">Component of the oligosaccharyltransferase (OST) complex.</text>
</comment>
<evidence type="ECO:0000313" key="12">
    <source>
        <dbReference type="EMBL" id="EKM59165.1"/>
    </source>
</evidence>
<dbReference type="UniPathway" id="UPA00378"/>
<evidence type="ECO:0000256" key="6">
    <source>
        <dbReference type="ARBA" id="ARBA00022729"/>
    </source>
</evidence>
<dbReference type="PANTHER" id="PTHR21049:SF0">
    <property type="entry name" value="DOLICHYL-DIPHOSPHOOLIGOSACCHARIDE--PROTEIN GLYCOSYLTRANSFERASE SUBUNIT 1"/>
    <property type="match status" value="1"/>
</dbReference>
<keyword evidence="9 10" id="KW-0472">Membrane</keyword>
<dbReference type="PANTHER" id="PTHR21049">
    <property type="entry name" value="RIBOPHORIN I"/>
    <property type="match status" value="1"/>
</dbReference>
<evidence type="ECO:0000256" key="9">
    <source>
        <dbReference type="ARBA" id="ARBA00023136"/>
    </source>
</evidence>
<feature type="signal peptide" evidence="11">
    <location>
        <begin position="1"/>
        <end position="48"/>
    </location>
</feature>
<comment type="subcellular location">
    <subcellularLocation>
        <location evidence="2 10">Endoplasmic reticulum membrane</location>
        <topology evidence="2 10">Single-pass type I membrane protein</topology>
    </subcellularLocation>
</comment>
<feature type="chain" id="PRO_5003885620" description="Dolichyl-diphosphooligosaccharide--protein glycosyltransferase subunit 1" evidence="11">
    <location>
        <begin position="49"/>
        <end position="510"/>
    </location>
</feature>
<dbReference type="HOGENOM" id="CLU_031381_1_0_1"/>
<feature type="transmembrane region" description="Helical" evidence="10">
    <location>
        <begin position="484"/>
        <end position="501"/>
    </location>
</feature>
<keyword evidence="13" id="KW-1185">Reference proteome</keyword>
<evidence type="ECO:0000256" key="11">
    <source>
        <dbReference type="SAM" id="SignalP"/>
    </source>
</evidence>
<keyword evidence="7 10" id="KW-0256">Endoplasmic reticulum</keyword>
<accession>K5WIG1</accession>
<dbReference type="KEGG" id="pco:PHACADRAFT_169631"/>
<dbReference type="STRING" id="650164.K5WIG1"/>
<dbReference type="Proteomes" id="UP000008370">
    <property type="component" value="Unassembled WGS sequence"/>
</dbReference>
<sequence length="510" mass="56440">MARLLFLSHRLHVCSRALHDTTTTMARLWRCRAALLLLGLFTSPLVSAEHTFENTAIVRTVELGGSFVHVTTTYAVRALEDGSSIYTVALGEDEHKKTSWINAKLKGESVPLHVEHFGLNSNGAYLYTVALPNALKANSSANLVLETVQTHATYPWPQVAAQGGPQYLKYEADLFVLSPYPTAVQRTKIRAPSPQINAYSTPEDMSAFTQDAPVTKSGATLTYGPYNNISANANRDFVKDVQKRISVQYDYPAPVLEVTRLERAAEISHWGANLNIQDNIWLHNAGPALKGQFSRLEFQGQNYHNRIASSTLVSLALHLPPGVRDVYYYDQNGNVSTSRLRTTPSIPKGLKSNTYTLFEMRPRYPVLGQWNYSFTLGWDSSLADYAGYDKESGSYLVGVPVQALVPGAVVNEAEIKIILPEGATDVKFHPPFSAVMNSVSNHVTYLDTKGRPAITLKYEQLTDRHAGMIYVSYKVPFSAHLKKPLAVATALMGLFALAFASKRVDMRIQK</sequence>
<dbReference type="GO" id="GO:0018279">
    <property type="term" value="P:protein N-linked glycosylation via asparagine"/>
    <property type="evidence" value="ECO:0007669"/>
    <property type="project" value="TreeGrafter"/>
</dbReference>
<dbReference type="AlphaFoldDB" id="K5WIG1"/>
<dbReference type="EMBL" id="JH930469">
    <property type="protein sequence ID" value="EKM59165.1"/>
    <property type="molecule type" value="Genomic_DNA"/>
</dbReference>
<keyword evidence="6 11" id="KW-0732">Signal</keyword>
<gene>
    <name evidence="12" type="ORF">PHACADRAFT_169631</name>
</gene>